<dbReference type="RefSeq" id="WP_192818235.1">
    <property type="nucleotide sequence ID" value="NZ_CP062310.1"/>
</dbReference>
<dbReference type="GeneID" id="59149369"/>
<evidence type="ECO:0000313" key="3">
    <source>
        <dbReference type="Proteomes" id="UP000594121"/>
    </source>
</evidence>
<evidence type="ECO:0000259" key="1">
    <source>
        <dbReference type="Pfam" id="PF04182"/>
    </source>
</evidence>
<dbReference type="Gene3D" id="1.10.10.10">
    <property type="entry name" value="Winged helix-like DNA-binding domain superfamily/Winged helix DNA-binding domain"/>
    <property type="match status" value="1"/>
</dbReference>
<protein>
    <recommendedName>
        <fullName evidence="1">B-block binding subunit of TFIIIC domain-containing protein</fullName>
    </recommendedName>
</protein>
<dbReference type="SUPFAM" id="SSF46785">
    <property type="entry name" value="Winged helix' DNA-binding domain"/>
    <property type="match status" value="1"/>
</dbReference>
<feature type="domain" description="B-block binding subunit of TFIIIC" evidence="1">
    <location>
        <begin position="27"/>
        <end position="78"/>
    </location>
</feature>
<dbReference type="InterPro" id="IPR007309">
    <property type="entry name" value="TFIIIC_Bblock-bd"/>
</dbReference>
<dbReference type="InterPro" id="IPR036390">
    <property type="entry name" value="WH_DNA-bd_sf"/>
</dbReference>
<sequence length="137" mass="15765">MASRSKASLSEESIEKLEETSVQFELLERKVLEAVKESGEAGILQKELWKRLSLDSRRGLRIIRKLEEQGLILREQVILHGRKTYIVRPALKLKKEVIIPDFLDEVPCFYCPSLAKCASGEVDFHNCPTLKRWLANE</sequence>
<dbReference type="AlphaFoldDB" id="A0A7L9FGX9"/>
<dbReference type="InParanoid" id="A0A7L9FGX9"/>
<dbReference type="Proteomes" id="UP000594121">
    <property type="component" value="Chromosome"/>
</dbReference>
<reference evidence="2 3" key="1">
    <citation type="submission" date="2020-10" db="EMBL/GenBank/DDBJ databases">
        <title>Thermofilum lucidum 3507LT sp. nov. a novel member of Thermofilaceae family isolated from Chile hot spring, and proposal of description order Thermofilales.</title>
        <authorList>
            <person name="Zayulina K.S."/>
            <person name="Elcheninov A.G."/>
            <person name="Toshchakov S.V."/>
            <person name="Kublanov I.V."/>
        </authorList>
    </citation>
    <scope>NUCLEOTIDE SEQUENCE [LARGE SCALE GENOMIC DNA]</scope>
    <source>
        <strain evidence="2 3">3507LT</strain>
    </source>
</reference>
<dbReference type="EMBL" id="CP062310">
    <property type="protein sequence ID" value="QOJ78263.1"/>
    <property type="molecule type" value="Genomic_DNA"/>
</dbReference>
<evidence type="ECO:0000313" key="2">
    <source>
        <dbReference type="EMBL" id="QOJ78263.1"/>
    </source>
</evidence>
<dbReference type="KEGG" id="thel:IG193_05695"/>
<gene>
    <name evidence="2" type="ORF">IG193_05695</name>
</gene>
<proteinExistence type="predicted"/>
<name>A0A7L9FGX9_9CREN</name>
<keyword evidence="3" id="KW-1185">Reference proteome</keyword>
<dbReference type="InterPro" id="IPR036388">
    <property type="entry name" value="WH-like_DNA-bd_sf"/>
</dbReference>
<accession>A0A7L9FGX9</accession>
<dbReference type="Pfam" id="PF04182">
    <property type="entry name" value="B-block_TFIIIC"/>
    <property type="match status" value="1"/>
</dbReference>
<organism evidence="2 3">
    <name type="scientific">Infirmifilum lucidum</name>
    <dbReference type="NCBI Taxonomy" id="2776706"/>
    <lineage>
        <taxon>Archaea</taxon>
        <taxon>Thermoproteota</taxon>
        <taxon>Thermoprotei</taxon>
        <taxon>Thermofilales</taxon>
        <taxon>Thermofilaceae</taxon>
        <taxon>Infirmifilum</taxon>
    </lineage>
</organism>